<accession>A0A9K3HJG9</accession>
<name>A0A9K3HJG9_HELAN</name>
<protein>
    <submittedName>
        <fullName evidence="1">Uncharacterized protein</fullName>
    </submittedName>
</protein>
<dbReference type="Proteomes" id="UP000215914">
    <property type="component" value="Unassembled WGS sequence"/>
</dbReference>
<reference evidence="1" key="2">
    <citation type="submission" date="2020-06" db="EMBL/GenBank/DDBJ databases">
        <title>Helianthus annuus Genome sequencing and assembly Release 2.</title>
        <authorList>
            <person name="Gouzy J."/>
            <person name="Langlade N."/>
            <person name="Munos S."/>
        </authorList>
    </citation>
    <scope>NUCLEOTIDE SEQUENCE</scope>
    <source>
        <tissue evidence="1">Leaves</tissue>
    </source>
</reference>
<proteinExistence type="predicted"/>
<gene>
    <name evidence="1" type="ORF">HanXRQr2_Chr12g0559081</name>
</gene>
<dbReference type="EMBL" id="MNCJ02000327">
    <property type="protein sequence ID" value="KAF5779412.1"/>
    <property type="molecule type" value="Genomic_DNA"/>
</dbReference>
<sequence length="44" mass="5109">MVLMMTLFICTLRKVSRRRFVELEVKCVDELVELLGEFGKSECG</sequence>
<comment type="caution">
    <text evidence="1">The sequence shown here is derived from an EMBL/GenBank/DDBJ whole genome shotgun (WGS) entry which is preliminary data.</text>
</comment>
<reference evidence="1" key="1">
    <citation type="journal article" date="2017" name="Nature">
        <title>The sunflower genome provides insights into oil metabolism, flowering and Asterid evolution.</title>
        <authorList>
            <person name="Badouin H."/>
            <person name="Gouzy J."/>
            <person name="Grassa C.J."/>
            <person name="Murat F."/>
            <person name="Staton S.E."/>
            <person name="Cottret L."/>
            <person name="Lelandais-Briere C."/>
            <person name="Owens G.L."/>
            <person name="Carrere S."/>
            <person name="Mayjonade B."/>
            <person name="Legrand L."/>
            <person name="Gill N."/>
            <person name="Kane N.C."/>
            <person name="Bowers J.E."/>
            <person name="Hubner S."/>
            <person name="Bellec A."/>
            <person name="Berard A."/>
            <person name="Berges H."/>
            <person name="Blanchet N."/>
            <person name="Boniface M.C."/>
            <person name="Brunel D."/>
            <person name="Catrice O."/>
            <person name="Chaidir N."/>
            <person name="Claudel C."/>
            <person name="Donnadieu C."/>
            <person name="Faraut T."/>
            <person name="Fievet G."/>
            <person name="Helmstetter N."/>
            <person name="King M."/>
            <person name="Knapp S.J."/>
            <person name="Lai Z."/>
            <person name="Le Paslier M.C."/>
            <person name="Lippi Y."/>
            <person name="Lorenzon L."/>
            <person name="Mandel J.R."/>
            <person name="Marage G."/>
            <person name="Marchand G."/>
            <person name="Marquand E."/>
            <person name="Bret-Mestries E."/>
            <person name="Morien E."/>
            <person name="Nambeesan S."/>
            <person name="Nguyen T."/>
            <person name="Pegot-Espagnet P."/>
            <person name="Pouilly N."/>
            <person name="Raftis F."/>
            <person name="Sallet E."/>
            <person name="Schiex T."/>
            <person name="Thomas J."/>
            <person name="Vandecasteele C."/>
            <person name="Vares D."/>
            <person name="Vear F."/>
            <person name="Vautrin S."/>
            <person name="Crespi M."/>
            <person name="Mangin B."/>
            <person name="Burke J.M."/>
            <person name="Salse J."/>
            <person name="Munos S."/>
            <person name="Vincourt P."/>
            <person name="Rieseberg L.H."/>
            <person name="Langlade N.B."/>
        </authorList>
    </citation>
    <scope>NUCLEOTIDE SEQUENCE</scope>
    <source>
        <tissue evidence="1">Leaves</tissue>
    </source>
</reference>
<organism evidence="1 2">
    <name type="scientific">Helianthus annuus</name>
    <name type="common">Common sunflower</name>
    <dbReference type="NCBI Taxonomy" id="4232"/>
    <lineage>
        <taxon>Eukaryota</taxon>
        <taxon>Viridiplantae</taxon>
        <taxon>Streptophyta</taxon>
        <taxon>Embryophyta</taxon>
        <taxon>Tracheophyta</taxon>
        <taxon>Spermatophyta</taxon>
        <taxon>Magnoliopsida</taxon>
        <taxon>eudicotyledons</taxon>
        <taxon>Gunneridae</taxon>
        <taxon>Pentapetalae</taxon>
        <taxon>asterids</taxon>
        <taxon>campanulids</taxon>
        <taxon>Asterales</taxon>
        <taxon>Asteraceae</taxon>
        <taxon>Asteroideae</taxon>
        <taxon>Heliantheae alliance</taxon>
        <taxon>Heliantheae</taxon>
        <taxon>Helianthus</taxon>
    </lineage>
</organism>
<keyword evidence="2" id="KW-1185">Reference proteome</keyword>
<evidence type="ECO:0000313" key="2">
    <source>
        <dbReference type="Proteomes" id="UP000215914"/>
    </source>
</evidence>
<evidence type="ECO:0000313" key="1">
    <source>
        <dbReference type="EMBL" id="KAF5779412.1"/>
    </source>
</evidence>
<dbReference type="AlphaFoldDB" id="A0A9K3HJG9"/>
<dbReference type="Gramene" id="mRNA:HanXRQr2_Chr12g0559081">
    <property type="protein sequence ID" value="mRNA:HanXRQr2_Chr12g0559081"/>
    <property type="gene ID" value="HanXRQr2_Chr12g0559081"/>
</dbReference>